<proteinExistence type="predicted"/>
<sequence>MHSWRISSSSECSKTAATVATEGPAMEANMSLPNLRSKSHKINGFIILARFINWIHLFGFISTVAEPDPVGSERAIALCKMEWKSSDKYSRGRSLPPLIDLLFLIKSSSVIFFFTCGLC</sequence>
<dbReference type="Proteomes" id="UP001634393">
    <property type="component" value="Unassembled WGS sequence"/>
</dbReference>
<evidence type="ECO:0000313" key="1">
    <source>
        <dbReference type="EMBL" id="KAL3819104.1"/>
    </source>
</evidence>
<dbReference type="EMBL" id="JBJXBP010000007">
    <property type="protein sequence ID" value="KAL3819104.1"/>
    <property type="molecule type" value="Genomic_DNA"/>
</dbReference>
<protein>
    <submittedName>
        <fullName evidence="1">Uncharacterized protein</fullName>
    </submittedName>
</protein>
<organism evidence="1 2">
    <name type="scientific">Penstemon smallii</name>
    <dbReference type="NCBI Taxonomy" id="265156"/>
    <lineage>
        <taxon>Eukaryota</taxon>
        <taxon>Viridiplantae</taxon>
        <taxon>Streptophyta</taxon>
        <taxon>Embryophyta</taxon>
        <taxon>Tracheophyta</taxon>
        <taxon>Spermatophyta</taxon>
        <taxon>Magnoliopsida</taxon>
        <taxon>eudicotyledons</taxon>
        <taxon>Gunneridae</taxon>
        <taxon>Pentapetalae</taxon>
        <taxon>asterids</taxon>
        <taxon>lamiids</taxon>
        <taxon>Lamiales</taxon>
        <taxon>Plantaginaceae</taxon>
        <taxon>Cheloneae</taxon>
        <taxon>Penstemon</taxon>
    </lineage>
</organism>
<accession>A0ABD3S3P3</accession>
<comment type="caution">
    <text evidence="1">The sequence shown here is derived from an EMBL/GenBank/DDBJ whole genome shotgun (WGS) entry which is preliminary data.</text>
</comment>
<reference evidence="1 2" key="1">
    <citation type="submission" date="2024-12" db="EMBL/GenBank/DDBJ databases">
        <title>The unique morphological basis and parallel evolutionary history of personate flowers in Penstemon.</title>
        <authorList>
            <person name="Depatie T.H."/>
            <person name="Wessinger C.A."/>
        </authorList>
    </citation>
    <scope>NUCLEOTIDE SEQUENCE [LARGE SCALE GENOMIC DNA]</scope>
    <source>
        <strain evidence="1">WTNN_2</strain>
        <tissue evidence="1">Leaf</tissue>
    </source>
</reference>
<name>A0ABD3S3P3_9LAMI</name>
<gene>
    <name evidence="1" type="ORF">ACJIZ3_005009</name>
</gene>
<evidence type="ECO:0000313" key="2">
    <source>
        <dbReference type="Proteomes" id="UP001634393"/>
    </source>
</evidence>
<keyword evidence="2" id="KW-1185">Reference proteome</keyword>
<dbReference type="AlphaFoldDB" id="A0ABD3S3P3"/>